<proteinExistence type="predicted"/>
<dbReference type="EMBL" id="AZFW01000079">
    <property type="protein sequence ID" value="KRM26245.1"/>
    <property type="molecule type" value="Genomic_DNA"/>
</dbReference>
<dbReference type="GO" id="GO:0003677">
    <property type="term" value="F:DNA binding"/>
    <property type="evidence" value="ECO:0007669"/>
    <property type="project" value="InterPro"/>
</dbReference>
<dbReference type="PATRIC" id="fig|1122147.4.peg.75"/>
<gene>
    <name evidence="2" type="ORF">FC91_GL000073</name>
</gene>
<evidence type="ECO:0000313" key="3">
    <source>
        <dbReference type="Proteomes" id="UP000050949"/>
    </source>
</evidence>
<dbReference type="Gene3D" id="1.10.260.40">
    <property type="entry name" value="lambda repressor-like DNA-binding domains"/>
    <property type="match status" value="1"/>
</dbReference>
<dbReference type="SMART" id="SM00530">
    <property type="entry name" value="HTH_XRE"/>
    <property type="match status" value="1"/>
</dbReference>
<comment type="caution">
    <text evidence="2">The sequence shown here is derived from an EMBL/GenBank/DDBJ whole genome shotgun (WGS) entry which is preliminary data.</text>
</comment>
<dbReference type="Proteomes" id="UP000050949">
    <property type="component" value="Unassembled WGS sequence"/>
</dbReference>
<name>A0A0R1X8X3_9LACO</name>
<dbReference type="PROSITE" id="PS50943">
    <property type="entry name" value="HTH_CROC1"/>
    <property type="match status" value="1"/>
</dbReference>
<protein>
    <recommendedName>
        <fullName evidence="1">HTH cro/C1-type domain-containing protein</fullName>
    </recommendedName>
</protein>
<dbReference type="SUPFAM" id="SSF47413">
    <property type="entry name" value="lambda repressor-like DNA-binding domains"/>
    <property type="match status" value="1"/>
</dbReference>
<evidence type="ECO:0000313" key="2">
    <source>
        <dbReference type="EMBL" id="KRM26245.1"/>
    </source>
</evidence>
<feature type="domain" description="HTH cro/C1-type" evidence="1">
    <location>
        <begin position="12"/>
        <end position="59"/>
    </location>
</feature>
<dbReference type="InterPro" id="IPR010982">
    <property type="entry name" value="Lambda_DNA-bd_dom_sf"/>
</dbReference>
<organism evidence="2 3">
    <name type="scientific">Schleiferilactobacillus harbinensis DSM 16991</name>
    <dbReference type="NCBI Taxonomy" id="1122147"/>
    <lineage>
        <taxon>Bacteria</taxon>
        <taxon>Bacillati</taxon>
        <taxon>Bacillota</taxon>
        <taxon>Bacilli</taxon>
        <taxon>Lactobacillales</taxon>
        <taxon>Lactobacillaceae</taxon>
        <taxon>Schleiferilactobacillus</taxon>
    </lineage>
</organism>
<sequence length="113" mass="12967">MTLFERIQTTAKKRGMSLRELNNRAELGTNAIYRWKTSKPAADKLQAVADVLHVSVDYLLGNTDDQSTDSKKPVDLSGTNVFTYQGMPIPEDDWEIIQDILKRRREQLKKKKS</sequence>
<dbReference type="InterPro" id="IPR001387">
    <property type="entry name" value="Cro/C1-type_HTH"/>
</dbReference>
<evidence type="ECO:0000259" key="1">
    <source>
        <dbReference type="PROSITE" id="PS50943"/>
    </source>
</evidence>
<dbReference type="RefSeq" id="WP_027828924.1">
    <property type="nucleotide sequence ID" value="NZ_AUEH01000033.1"/>
</dbReference>
<dbReference type="CDD" id="cd00093">
    <property type="entry name" value="HTH_XRE"/>
    <property type="match status" value="1"/>
</dbReference>
<accession>A0A0R1X8X3</accession>
<dbReference type="AlphaFoldDB" id="A0A0R1X8X3"/>
<reference evidence="2 3" key="1">
    <citation type="journal article" date="2015" name="Genome Announc.">
        <title>Expanding the biotechnology potential of lactobacilli through comparative genomics of 213 strains and associated genera.</title>
        <authorList>
            <person name="Sun Z."/>
            <person name="Harris H.M."/>
            <person name="McCann A."/>
            <person name="Guo C."/>
            <person name="Argimon S."/>
            <person name="Zhang W."/>
            <person name="Yang X."/>
            <person name="Jeffery I.B."/>
            <person name="Cooney J.C."/>
            <person name="Kagawa T.F."/>
            <person name="Liu W."/>
            <person name="Song Y."/>
            <person name="Salvetti E."/>
            <person name="Wrobel A."/>
            <person name="Rasinkangas P."/>
            <person name="Parkhill J."/>
            <person name="Rea M.C."/>
            <person name="O'Sullivan O."/>
            <person name="Ritari J."/>
            <person name="Douillard F.P."/>
            <person name="Paul Ross R."/>
            <person name="Yang R."/>
            <person name="Briner A.E."/>
            <person name="Felis G.E."/>
            <person name="de Vos W.M."/>
            <person name="Barrangou R."/>
            <person name="Klaenhammer T.R."/>
            <person name="Caufield P.W."/>
            <person name="Cui Y."/>
            <person name="Zhang H."/>
            <person name="O'Toole P.W."/>
        </authorList>
    </citation>
    <scope>NUCLEOTIDE SEQUENCE [LARGE SCALE GENOMIC DNA]</scope>
    <source>
        <strain evidence="2 3">DSM 16991</strain>
    </source>
</reference>
<dbReference type="OrthoDB" id="9805856at2"/>